<feature type="transmembrane region" description="Helical" evidence="2">
    <location>
        <begin position="343"/>
        <end position="360"/>
    </location>
</feature>
<dbReference type="Pfam" id="PF25397">
    <property type="entry name" value="DUF7887"/>
    <property type="match status" value="1"/>
</dbReference>
<keyword evidence="2" id="KW-0472">Membrane</keyword>
<dbReference type="PANTHER" id="PTHR38389:SF1">
    <property type="entry name" value="DNA-DIRECTED RNA POLYMERASE SUBUNIT BETA"/>
    <property type="match status" value="1"/>
</dbReference>
<proteinExistence type="predicted"/>
<dbReference type="OrthoDB" id="1937164at2759"/>
<comment type="caution">
    <text evidence="4">The sequence shown here is derived from an EMBL/GenBank/DDBJ whole genome shotgun (WGS) entry which is preliminary data.</text>
</comment>
<accession>A0A388KPQ5</accession>
<dbReference type="EMBL" id="BFEA01000158">
    <property type="protein sequence ID" value="GBG72041.1"/>
    <property type="molecule type" value="Genomic_DNA"/>
</dbReference>
<name>A0A388KPQ5_CHABU</name>
<feature type="compositionally biased region" description="Low complexity" evidence="1">
    <location>
        <begin position="274"/>
        <end position="289"/>
    </location>
</feature>
<keyword evidence="2" id="KW-0812">Transmembrane</keyword>
<keyword evidence="2" id="KW-1133">Transmembrane helix</keyword>
<dbReference type="InterPro" id="IPR057209">
    <property type="entry name" value="DUF7887"/>
</dbReference>
<reference evidence="4 5" key="1">
    <citation type="journal article" date="2018" name="Cell">
        <title>The Chara Genome: Secondary Complexity and Implications for Plant Terrestrialization.</title>
        <authorList>
            <person name="Nishiyama T."/>
            <person name="Sakayama H."/>
            <person name="Vries J.D."/>
            <person name="Buschmann H."/>
            <person name="Saint-Marcoux D."/>
            <person name="Ullrich K.K."/>
            <person name="Haas F.B."/>
            <person name="Vanderstraeten L."/>
            <person name="Becker D."/>
            <person name="Lang D."/>
            <person name="Vosolsobe S."/>
            <person name="Rombauts S."/>
            <person name="Wilhelmsson P.K.I."/>
            <person name="Janitza P."/>
            <person name="Kern R."/>
            <person name="Heyl A."/>
            <person name="Rumpler F."/>
            <person name="Villalobos L.I.A.C."/>
            <person name="Clay J.M."/>
            <person name="Skokan R."/>
            <person name="Toyoda A."/>
            <person name="Suzuki Y."/>
            <person name="Kagoshima H."/>
            <person name="Schijlen E."/>
            <person name="Tajeshwar N."/>
            <person name="Catarino B."/>
            <person name="Hetherington A.J."/>
            <person name="Saltykova A."/>
            <person name="Bonnot C."/>
            <person name="Breuninger H."/>
            <person name="Symeonidi A."/>
            <person name="Radhakrishnan G.V."/>
            <person name="Van Nieuwerburgh F."/>
            <person name="Deforce D."/>
            <person name="Chang C."/>
            <person name="Karol K.G."/>
            <person name="Hedrich R."/>
            <person name="Ulvskov P."/>
            <person name="Glockner G."/>
            <person name="Delwiche C.F."/>
            <person name="Petrasek J."/>
            <person name="Van de Peer Y."/>
            <person name="Friml J."/>
            <person name="Beilby M."/>
            <person name="Dolan L."/>
            <person name="Kohara Y."/>
            <person name="Sugano S."/>
            <person name="Fujiyama A."/>
            <person name="Delaux P.-M."/>
            <person name="Quint M."/>
            <person name="TheiBen G."/>
            <person name="Hagemann M."/>
            <person name="Harholt J."/>
            <person name="Dunand C."/>
            <person name="Zachgo S."/>
            <person name="Langdale J."/>
            <person name="Maumus F."/>
            <person name="Straeten D.V.D."/>
            <person name="Gould S.B."/>
            <person name="Rensing S.A."/>
        </authorList>
    </citation>
    <scope>NUCLEOTIDE SEQUENCE [LARGE SCALE GENOMIC DNA]</scope>
    <source>
        <strain evidence="4 5">S276</strain>
    </source>
</reference>
<dbReference type="PANTHER" id="PTHR38389">
    <property type="entry name" value="DNA-DIRECTED RNA POLYMERASE SUBUNIT BETA"/>
    <property type="match status" value="1"/>
</dbReference>
<feature type="transmembrane region" description="Helical" evidence="2">
    <location>
        <begin position="305"/>
        <end position="323"/>
    </location>
</feature>
<feature type="region of interest" description="Disordered" evidence="1">
    <location>
        <begin position="248"/>
        <end position="294"/>
    </location>
</feature>
<feature type="region of interest" description="Disordered" evidence="1">
    <location>
        <begin position="139"/>
        <end position="161"/>
    </location>
</feature>
<dbReference type="Proteomes" id="UP000265515">
    <property type="component" value="Unassembled WGS sequence"/>
</dbReference>
<evidence type="ECO:0000313" key="4">
    <source>
        <dbReference type="EMBL" id="GBG72041.1"/>
    </source>
</evidence>
<evidence type="ECO:0000256" key="1">
    <source>
        <dbReference type="SAM" id="MobiDB-lite"/>
    </source>
</evidence>
<keyword evidence="5" id="KW-1185">Reference proteome</keyword>
<dbReference type="Gramene" id="GBG72041">
    <property type="protein sequence ID" value="GBG72041"/>
    <property type="gene ID" value="CBR_g10976"/>
</dbReference>
<gene>
    <name evidence="4" type="ORF">CBR_g10976</name>
</gene>
<protein>
    <recommendedName>
        <fullName evidence="3">DUF7887 domain-containing protein</fullName>
    </recommendedName>
</protein>
<evidence type="ECO:0000313" key="5">
    <source>
        <dbReference type="Proteomes" id="UP000265515"/>
    </source>
</evidence>
<organism evidence="4 5">
    <name type="scientific">Chara braunii</name>
    <name type="common">Braun's stonewort</name>
    <dbReference type="NCBI Taxonomy" id="69332"/>
    <lineage>
        <taxon>Eukaryota</taxon>
        <taxon>Viridiplantae</taxon>
        <taxon>Streptophyta</taxon>
        <taxon>Charophyceae</taxon>
        <taxon>Charales</taxon>
        <taxon>Characeae</taxon>
        <taxon>Chara</taxon>
    </lineage>
</organism>
<evidence type="ECO:0000259" key="3">
    <source>
        <dbReference type="Pfam" id="PF25397"/>
    </source>
</evidence>
<evidence type="ECO:0000256" key="2">
    <source>
        <dbReference type="SAM" id="Phobius"/>
    </source>
</evidence>
<dbReference type="AlphaFoldDB" id="A0A388KPQ5"/>
<sequence>MWASRSAPAHFASCAFSFAQEETGVILCGSRNRNRACTSYGAQWGSSMATFSKQPATVTAIAAAGVGHVALISMSSNPRGSEMTTMPLSTRFHTAKRHAGMRRRSWKLPSPRVEHASCWKLPSQPDRLAATARKQLLSLPSPSGNAHDLNHSTRQRSKAPSPCAYFQQPLRDDKAGTALLAVQSVTVRLSMFHVGVPHWYARGPVFGRSLITQVMMSSLLPGAKISTVGVRHSELSGSTRMPVVQVRAGSEQGSGEEGMASRGVEDGGTNDLITPTNNTPPRSPSTTTPLLSESQPRSFFRRSTFWVQVALVITALGFVDAGYSGDWSRIGAVSLETEQSLRSAAFFVVPAILGIVAALGRGD</sequence>
<feature type="domain" description="DUF7887" evidence="3">
    <location>
        <begin position="305"/>
        <end position="358"/>
    </location>
</feature>